<dbReference type="AlphaFoldDB" id="A0A318N1R9"/>
<feature type="domain" description="Response regulatory" evidence="18">
    <location>
        <begin position="7"/>
        <end position="121"/>
    </location>
</feature>
<dbReference type="GO" id="GO:0043565">
    <property type="term" value="F:sequence-specific DNA binding"/>
    <property type="evidence" value="ECO:0007669"/>
    <property type="project" value="InterPro"/>
</dbReference>
<dbReference type="PANTHER" id="PTHR32071">
    <property type="entry name" value="TRANSCRIPTIONAL REGULATORY PROTEIN"/>
    <property type="match status" value="1"/>
</dbReference>
<evidence type="ECO:0000256" key="11">
    <source>
        <dbReference type="ARBA" id="ARBA00023159"/>
    </source>
</evidence>
<evidence type="ECO:0000256" key="8">
    <source>
        <dbReference type="ARBA" id="ARBA00023012"/>
    </source>
</evidence>
<evidence type="ECO:0000256" key="6">
    <source>
        <dbReference type="ARBA" id="ARBA00022741"/>
    </source>
</evidence>
<evidence type="ECO:0000256" key="5">
    <source>
        <dbReference type="ARBA" id="ARBA00022553"/>
    </source>
</evidence>
<dbReference type="PROSITE" id="PS00688">
    <property type="entry name" value="SIGMA54_INTERACT_3"/>
    <property type="match status" value="1"/>
</dbReference>
<dbReference type="InterPro" id="IPR011006">
    <property type="entry name" value="CheY-like_superfamily"/>
</dbReference>
<evidence type="ECO:0000256" key="4">
    <source>
        <dbReference type="ARBA" id="ARBA00022491"/>
    </source>
</evidence>
<keyword evidence="10" id="KW-0238">DNA-binding</keyword>
<evidence type="ECO:0000256" key="16">
    <source>
        <dbReference type="PROSITE-ProRule" id="PRU00169"/>
    </source>
</evidence>
<evidence type="ECO:0000256" key="7">
    <source>
        <dbReference type="ARBA" id="ARBA00022840"/>
    </source>
</evidence>
<dbReference type="OrthoDB" id="9770562at2"/>
<dbReference type="Gene3D" id="3.40.50.300">
    <property type="entry name" value="P-loop containing nucleotide triphosphate hydrolases"/>
    <property type="match status" value="1"/>
</dbReference>
<dbReference type="PROSITE" id="PS50110">
    <property type="entry name" value="RESPONSE_REGULATORY"/>
    <property type="match status" value="1"/>
</dbReference>
<keyword evidence="4" id="KW-0678">Repressor</keyword>
<evidence type="ECO:0000256" key="12">
    <source>
        <dbReference type="ARBA" id="ARBA00023163"/>
    </source>
</evidence>
<dbReference type="GO" id="GO:0005737">
    <property type="term" value="C:cytoplasm"/>
    <property type="evidence" value="ECO:0007669"/>
    <property type="project" value="UniProtKB-SubCell"/>
</dbReference>
<sequence length="486" mass="56133">MVIKKSTILILDDDTSIRTVLSQAFTRLDYNVMATTKVELGLDWVKKNKVDLVITDIMMPDINGFDVIDRIKSFNIDIPIIAISALSTLSTALEVERKNIFEYFPKPFDLNKLIATVRKALKSLKVNFYNFDGIIHEENLPLIGQSTAMQELYRMIARLIRSDLTVLITGESGTGKDLVAKVLHNYGNGKNNLFITINLAILQDDDIENELLKYTPFIHENKKEINNLEKNYKGTLFLDEISELSLSAQFHLLKFLEKNFCFSTNNSNTKNYRIIATSKNNLFELVKTGHFREDLFYCLNIAPIYLPPLRERTEDIPLLIQHFLKNDQNIINFSNETMDYFLTYSWPGNIRELKNIITRLLILYPYETIEVDFVKKILNDSSMIDKSFKLDSLKPLSKLIEGHLNRYFIENKGQPISNLHEKIIMEVERPLIEMALVEAEGNQIKTASMLGINRNTLRKKMKMFNLLELSKKHKGSTCLEKSISRK</sequence>
<evidence type="ECO:0000256" key="15">
    <source>
        <dbReference type="ARBA" id="ARBA00043886"/>
    </source>
</evidence>
<dbReference type="Pfam" id="PF00072">
    <property type="entry name" value="Response_reg"/>
    <property type="match status" value="1"/>
</dbReference>
<dbReference type="Pfam" id="PF00158">
    <property type="entry name" value="Sigma54_activat"/>
    <property type="match status" value="1"/>
</dbReference>
<dbReference type="SUPFAM" id="SSF52172">
    <property type="entry name" value="CheY-like"/>
    <property type="match status" value="1"/>
</dbReference>
<keyword evidence="7" id="KW-0067">ATP-binding</keyword>
<dbReference type="Gene3D" id="3.40.50.2300">
    <property type="match status" value="1"/>
</dbReference>
<dbReference type="InterPro" id="IPR025944">
    <property type="entry name" value="Sigma_54_int_dom_CS"/>
</dbReference>
<dbReference type="InterPro" id="IPR002078">
    <property type="entry name" value="Sigma_54_int"/>
</dbReference>
<evidence type="ECO:0000256" key="1">
    <source>
        <dbReference type="ARBA" id="ARBA00004496"/>
    </source>
</evidence>
<comment type="caution">
    <text evidence="19">The sequence shown here is derived from an EMBL/GenBank/DDBJ whole genome shotgun (WGS) entry which is preliminary data.</text>
</comment>
<evidence type="ECO:0000256" key="9">
    <source>
        <dbReference type="ARBA" id="ARBA00023015"/>
    </source>
</evidence>
<dbReference type="Proteomes" id="UP000247565">
    <property type="component" value="Unassembled WGS sequence"/>
</dbReference>
<evidence type="ECO:0000256" key="2">
    <source>
        <dbReference type="ARBA" id="ARBA00019059"/>
    </source>
</evidence>
<dbReference type="SUPFAM" id="SSF52540">
    <property type="entry name" value="P-loop containing nucleoside triphosphate hydrolases"/>
    <property type="match status" value="1"/>
</dbReference>
<keyword evidence="8" id="KW-0902">Two-component regulatory system</keyword>
<dbReference type="Gene3D" id="1.10.8.60">
    <property type="match status" value="1"/>
</dbReference>
<evidence type="ECO:0000313" key="20">
    <source>
        <dbReference type="Proteomes" id="UP000247565"/>
    </source>
</evidence>
<keyword evidence="6" id="KW-0547">Nucleotide-binding</keyword>
<protein>
    <recommendedName>
        <fullName evidence="2">DNA-binding transcriptional regulator NtrC</fullName>
    </recommendedName>
    <alternativeName>
        <fullName evidence="13">Nitrogen regulation protein NR(I)</fullName>
    </alternativeName>
    <alternativeName>
        <fullName evidence="14">Nitrogen regulator I</fullName>
    </alternativeName>
</protein>
<keyword evidence="20" id="KW-1185">Reference proteome</keyword>
<dbReference type="InterPro" id="IPR058031">
    <property type="entry name" value="AAA_lid_NorR"/>
</dbReference>
<dbReference type="InterPro" id="IPR027417">
    <property type="entry name" value="P-loop_NTPase"/>
</dbReference>
<dbReference type="InterPro" id="IPR001789">
    <property type="entry name" value="Sig_transdc_resp-reg_receiver"/>
</dbReference>
<keyword evidence="5 16" id="KW-0597">Phosphoprotein</keyword>
<dbReference type="SUPFAM" id="SSF46689">
    <property type="entry name" value="Homeodomain-like"/>
    <property type="match status" value="1"/>
</dbReference>
<dbReference type="Pfam" id="PF25601">
    <property type="entry name" value="AAA_lid_14"/>
    <property type="match status" value="1"/>
</dbReference>
<proteinExistence type="predicted"/>
<dbReference type="Pfam" id="PF02954">
    <property type="entry name" value="HTH_8"/>
    <property type="match status" value="1"/>
</dbReference>
<dbReference type="PANTHER" id="PTHR32071:SF95">
    <property type="entry name" value="DNA-BINDING TRANSCRIPTIONAL REGULATOR NTRC"/>
    <property type="match status" value="1"/>
</dbReference>
<dbReference type="EMBL" id="QGLT01000001">
    <property type="protein sequence ID" value="PXZ01463.1"/>
    <property type="molecule type" value="Genomic_DNA"/>
</dbReference>
<dbReference type="PROSITE" id="PS50045">
    <property type="entry name" value="SIGMA54_INTERACT_4"/>
    <property type="match status" value="1"/>
</dbReference>
<evidence type="ECO:0000256" key="3">
    <source>
        <dbReference type="ARBA" id="ARBA00022490"/>
    </source>
</evidence>
<keyword evidence="11" id="KW-0010">Activator</keyword>
<gene>
    <name evidence="19" type="ORF">DK869_00160</name>
</gene>
<evidence type="ECO:0000256" key="13">
    <source>
        <dbReference type="ARBA" id="ARBA00029881"/>
    </source>
</evidence>
<accession>A0A318N1R9</accession>
<dbReference type="GO" id="GO:0000160">
    <property type="term" value="P:phosphorelay signal transduction system"/>
    <property type="evidence" value="ECO:0007669"/>
    <property type="project" value="UniProtKB-KW"/>
</dbReference>
<dbReference type="Gene3D" id="1.10.10.60">
    <property type="entry name" value="Homeodomain-like"/>
    <property type="match status" value="1"/>
</dbReference>
<dbReference type="InterPro" id="IPR025662">
    <property type="entry name" value="Sigma_54_int_dom_ATP-bd_1"/>
</dbReference>
<organism evidence="19 20">
    <name type="scientific">Commensalibacter melissae</name>
    <dbReference type="NCBI Taxonomy" id="2070537"/>
    <lineage>
        <taxon>Bacteria</taxon>
        <taxon>Pseudomonadati</taxon>
        <taxon>Pseudomonadota</taxon>
        <taxon>Alphaproteobacteria</taxon>
        <taxon>Acetobacterales</taxon>
        <taxon>Acetobacteraceae</taxon>
    </lineage>
</organism>
<keyword evidence="3" id="KW-0963">Cytoplasm</keyword>
<evidence type="ECO:0000313" key="19">
    <source>
        <dbReference type="EMBL" id="PXZ01463.1"/>
    </source>
</evidence>
<dbReference type="PROSITE" id="PS00675">
    <property type="entry name" value="SIGMA54_INTERACT_1"/>
    <property type="match status" value="1"/>
</dbReference>
<keyword evidence="9" id="KW-0805">Transcription regulation</keyword>
<dbReference type="GO" id="GO:0005524">
    <property type="term" value="F:ATP binding"/>
    <property type="evidence" value="ECO:0007669"/>
    <property type="project" value="UniProtKB-KW"/>
</dbReference>
<feature type="domain" description="Sigma-54 factor interaction" evidence="17">
    <location>
        <begin position="142"/>
        <end position="362"/>
    </location>
</feature>
<dbReference type="SMART" id="SM00448">
    <property type="entry name" value="REC"/>
    <property type="match status" value="1"/>
</dbReference>
<comment type="subcellular location">
    <subcellularLocation>
        <location evidence="1">Cytoplasm</location>
    </subcellularLocation>
</comment>
<reference evidence="19 20" key="1">
    <citation type="submission" date="2018-05" db="EMBL/GenBank/DDBJ databases">
        <title>Reference genomes for bee gut microbiota database.</title>
        <authorList>
            <person name="Ellegaard K.M."/>
        </authorList>
    </citation>
    <scope>NUCLEOTIDE SEQUENCE [LARGE SCALE GENOMIC DNA]</scope>
    <source>
        <strain evidence="19 20">ESL0284</strain>
    </source>
</reference>
<evidence type="ECO:0000259" key="18">
    <source>
        <dbReference type="PROSITE" id="PS50110"/>
    </source>
</evidence>
<dbReference type="PRINTS" id="PR01590">
    <property type="entry name" value="HTHFIS"/>
</dbReference>
<dbReference type="InterPro" id="IPR002197">
    <property type="entry name" value="HTH_Fis"/>
</dbReference>
<name>A0A318N1R9_9PROT</name>
<comment type="function">
    <text evidence="15">Member of the two-component regulatory system NtrB/NtrC, which controls expression of the nitrogen-regulated (ntr) genes in response to nitrogen limitation. Phosphorylated NtrC binds directly to DNA and stimulates the formation of open promoter-sigma54-RNA polymerase complexes.</text>
</comment>
<evidence type="ECO:0000256" key="14">
    <source>
        <dbReference type="ARBA" id="ARBA00031910"/>
    </source>
</evidence>
<keyword evidence="12" id="KW-0804">Transcription</keyword>
<evidence type="ECO:0000259" key="17">
    <source>
        <dbReference type="PROSITE" id="PS50045"/>
    </source>
</evidence>
<dbReference type="InterPro" id="IPR009057">
    <property type="entry name" value="Homeodomain-like_sf"/>
</dbReference>
<dbReference type="CDD" id="cd00009">
    <property type="entry name" value="AAA"/>
    <property type="match status" value="1"/>
</dbReference>
<feature type="modified residue" description="4-aspartylphosphate" evidence="16">
    <location>
        <position position="56"/>
    </location>
</feature>
<evidence type="ECO:0000256" key="10">
    <source>
        <dbReference type="ARBA" id="ARBA00023125"/>
    </source>
</evidence>
<dbReference type="GO" id="GO:0006355">
    <property type="term" value="P:regulation of DNA-templated transcription"/>
    <property type="evidence" value="ECO:0007669"/>
    <property type="project" value="InterPro"/>
</dbReference>
<dbReference type="RefSeq" id="WP_110437983.1">
    <property type="nucleotide sequence ID" value="NZ_CP046393.1"/>
</dbReference>